<organism evidence="6 7">
    <name type="scientific">Bdellovibrio bacteriovorus (strain ATCC 15356 / DSM 50701 / NCIMB 9529 / HD100)</name>
    <dbReference type="NCBI Taxonomy" id="264462"/>
    <lineage>
        <taxon>Bacteria</taxon>
        <taxon>Pseudomonadati</taxon>
        <taxon>Bdellovibrionota</taxon>
        <taxon>Bdellovibrionia</taxon>
        <taxon>Bdellovibrionales</taxon>
        <taxon>Pseudobdellovibrionaceae</taxon>
        <taxon>Bdellovibrio</taxon>
    </lineage>
</organism>
<dbReference type="AlphaFoldDB" id="Q6MH68"/>
<keyword evidence="7" id="KW-1185">Reference proteome</keyword>
<reference evidence="6 7" key="1">
    <citation type="journal article" date="2004" name="Science">
        <title>A predator unmasked: life cycle of Bdellovibrio bacteriovorus from a genomic perspective.</title>
        <authorList>
            <person name="Rendulic S."/>
            <person name="Jagtap P."/>
            <person name="Rosinus A."/>
            <person name="Eppinger M."/>
            <person name="Baar C."/>
            <person name="Lanz C."/>
            <person name="Keller H."/>
            <person name="Lambert C."/>
            <person name="Evans K.J."/>
            <person name="Goesmann A."/>
            <person name="Meyer F."/>
            <person name="Sockett R.E."/>
            <person name="Schuster S.C."/>
        </authorList>
    </citation>
    <scope>NUCLEOTIDE SEQUENCE [LARGE SCALE GENOMIC DNA]</scope>
    <source>
        <strain evidence="7">ATCC 15356 / DSM 50701 / NCIMB 9529 / HD100</strain>
    </source>
</reference>
<dbReference type="RefSeq" id="WP_011166002.1">
    <property type="nucleotide sequence ID" value="NC_005363.1"/>
</dbReference>
<evidence type="ECO:0000256" key="4">
    <source>
        <dbReference type="ARBA" id="ARBA00023163"/>
    </source>
</evidence>
<comment type="similarity">
    <text evidence="1">Belongs to the LysR transcriptional regulatory family.</text>
</comment>
<dbReference type="FunFam" id="1.10.10.10:FF:000001">
    <property type="entry name" value="LysR family transcriptional regulator"/>
    <property type="match status" value="1"/>
</dbReference>
<dbReference type="PANTHER" id="PTHR30537:SF1">
    <property type="entry name" value="HTH-TYPE TRANSCRIPTIONAL REGULATOR PGRR"/>
    <property type="match status" value="1"/>
</dbReference>
<evidence type="ECO:0000313" key="7">
    <source>
        <dbReference type="Proteomes" id="UP000008080"/>
    </source>
</evidence>
<accession>Q6MH68</accession>
<dbReference type="PROSITE" id="PS50931">
    <property type="entry name" value="HTH_LYSR"/>
    <property type="match status" value="1"/>
</dbReference>
<dbReference type="InterPro" id="IPR036390">
    <property type="entry name" value="WH_DNA-bd_sf"/>
</dbReference>
<keyword evidence="4" id="KW-0804">Transcription</keyword>
<dbReference type="eggNOG" id="COG0583">
    <property type="taxonomic scope" value="Bacteria"/>
</dbReference>
<dbReference type="Gene3D" id="1.10.10.10">
    <property type="entry name" value="Winged helix-like DNA-binding domain superfamily/Winged helix DNA-binding domain"/>
    <property type="match status" value="1"/>
</dbReference>
<dbReference type="GeneID" id="93014475"/>
<dbReference type="Gene3D" id="3.40.190.290">
    <property type="match status" value="1"/>
</dbReference>
<feature type="domain" description="HTH lysR-type" evidence="5">
    <location>
        <begin position="1"/>
        <end position="61"/>
    </location>
</feature>
<proteinExistence type="inferred from homology"/>
<dbReference type="InterPro" id="IPR058163">
    <property type="entry name" value="LysR-type_TF_proteobact-type"/>
</dbReference>
<dbReference type="InterPro" id="IPR005119">
    <property type="entry name" value="LysR_subst-bd"/>
</dbReference>
<gene>
    <name evidence="6" type="ordered locus">Bd3688</name>
</gene>
<evidence type="ECO:0000256" key="3">
    <source>
        <dbReference type="ARBA" id="ARBA00023125"/>
    </source>
</evidence>
<evidence type="ECO:0000256" key="1">
    <source>
        <dbReference type="ARBA" id="ARBA00009437"/>
    </source>
</evidence>
<dbReference type="GO" id="GO:0043565">
    <property type="term" value="F:sequence-specific DNA binding"/>
    <property type="evidence" value="ECO:0007669"/>
    <property type="project" value="TreeGrafter"/>
</dbReference>
<dbReference type="InterPro" id="IPR036388">
    <property type="entry name" value="WH-like_DNA-bd_sf"/>
</dbReference>
<protein>
    <recommendedName>
        <fullName evidence="5">HTH lysR-type domain-containing protein</fullName>
    </recommendedName>
</protein>
<dbReference type="SUPFAM" id="SSF53850">
    <property type="entry name" value="Periplasmic binding protein-like II"/>
    <property type="match status" value="1"/>
</dbReference>
<evidence type="ECO:0000256" key="2">
    <source>
        <dbReference type="ARBA" id="ARBA00023015"/>
    </source>
</evidence>
<dbReference type="HOGENOM" id="CLU_039613_16_1_7"/>
<dbReference type="PRINTS" id="PR00039">
    <property type="entry name" value="HTHLYSR"/>
</dbReference>
<dbReference type="Pfam" id="PF03466">
    <property type="entry name" value="LysR_substrate"/>
    <property type="match status" value="1"/>
</dbReference>
<dbReference type="KEGG" id="bba:Bd3688"/>
<name>Q6MH68_BDEBA</name>
<evidence type="ECO:0000313" key="6">
    <source>
        <dbReference type="EMBL" id="CAE81059.1"/>
    </source>
</evidence>
<dbReference type="InterPro" id="IPR000847">
    <property type="entry name" value="LysR_HTH_N"/>
</dbReference>
<keyword evidence="2" id="KW-0805">Transcription regulation</keyword>
<dbReference type="Proteomes" id="UP000008080">
    <property type="component" value="Chromosome"/>
</dbReference>
<dbReference type="STRING" id="264462.Bd3688"/>
<sequence>MDKNQLDGLLALKLVAEKRNFTAAAEELGISPPAISKMIKQLEKRLGVALLTRTTRSTSLTEAGIRFLGQAGPGLEQILSAITSVGSYADKPSGVLRINLPRATYQPYIEPLLASFAKKYPDITVDLYFSDQTEDVVQSGFDAGIRHSDILAQDMVAVRISGPIRFVVVGSKKYLDKMGRPKTPKDLLLHNCLKFRFGSSSVYDRWEFEHNGRDFQVHVKGSVIMNDPLLLVDAAVGGMGLTYVLEDTVKDYLKSGKLEVVLNQFAPSSAGYFLYYPKRSQVQPKLRAFIGHIKEHLNVR</sequence>
<evidence type="ECO:0000259" key="5">
    <source>
        <dbReference type="PROSITE" id="PS50931"/>
    </source>
</evidence>
<dbReference type="GO" id="GO:0006351">
    <property type="term" value="P:DNA-templated transcription"/>
    <property type="evidence" value="ECO:0007669"/>
    <property type="project" value="TreeGrafter"/>
</dbReference>
<dbReference type="SUPFAM" id="SSF46785">
    <property type="entry name" value="Winged helix' DNA-binding domain"/>
    <property type="match status" value="1"/>
</dbReference>
<keyword evidence="3" id="KW-0238">DNA-binding</keyword>
<dbReference type="PANTHER" id="PTHR30537">
    <property type="entry name" value="HTH-TYPE TRANSCRIPTIONAL REGULATOR"/>
    <property type="match status" value="1"/>
</dbReference>
<dbReference type="EMBL" id="BX842656">
    <property type="protein sequence ID" value="CAE81059.1"/>
    <property type="molecule type" value="Genomic_DNA"/>
</dbReference>
<dbReference type="CDD" id="cd08474">
    <property type="entry name" value="PBP2_CrgA_like_5"/>
    <property type="match status" value="1"/>
</dbReference>
<dbReference type="GO" id="GO:0003700">
    <property type="term" value="F:DNA-binding transcription factor activity"/>
    <property type="evidence" value="ECO:0007669"/>
    <property type="project" value="InterPro"/>
</dbReference>
<dbReference type="Pfam" id="PF00126">
    <property type="entry name" value="HTH_1"/>
    <property type="match status" value="1"/>
</dbReference>